<name>A0AAX4J0C0_9PEZI</name>
<protein>
    <submittedName>
        <fullName evidence="1">Uncharacterized protein</fullName>
    </submittedName>
</protein>
<gene>
    <name evidence="1" type="ORF">CDEST_14007</name>
</gene>
<dbReference type="AlphaFoldDB" id="A0AAX4J0C0"/>
<reference evidence="2" key="1">
    <citation type="journal article" date="2023" name="bioRxiv">
        <title>Complete genome of the Medicago anthracnose fungus, Colletotrichum destructivum, reveals a mini-chromosome-like region within a core chromosome.</title>
        <authorList>
            <person name="Lapalu N."/>
            <person name="Simon A."/>
            <person name="Lu A."/>
            <person name="Plaumann P.-L."/>
            <person name="Amselem J."/>
            <person name="Pigne S."/>
            <person name="Auger A."/>
            <person name="Koch C."/>
            <person name="Dallery J.-F."/>
            <person name="O'Connell R.J."/>
        </authorList>
    </citation>
    <scope>NUCLEOTIDE SEQUENCE [LARGE SCALE GENOMIC DNA]</scope>
    <source>
        <strain evidence="2">CBS 520.97</strain>
    </source>
</reference>
<sequence>MEHVPSSPSSHCQVDYYNDGIPNIHSRKKKRSSLSLLFDRLDDTPFLNSRSHQFNCISVSASATRTTNANCSLPP</sequence>
<dbReference type="GeneID" id="87950507"/>
<dbReference type="EMBL" id="CP137313">
    <property type="protein sequence ID" value="WQF88993.1"/>
    <property type="molecule type" value="Genomic_DNA"/>
</dbReference>
<organism evidence="1 2">
    <name type="scientific">Colletotrichum destructivum</name>
    <dbReference type="NCBI Taxonomy" id="34406"/>
    <lineage>
        <taxon>Eukaryota</taxon>
        <taxon>Fungi</taxon>
        <taxon>Dikarya</taxon>
        <taxon>Ascomycota</taxon>
        <taxon>Pezizomycotina</taxon>
        <taxon>Sordariomycetes</taxon>
        <taxon>Hypocreomycetidae</taxon>
        <taxon>Glomerellales</taxon>
        <taxon>Glomerellaceae</taxon>
        <taxon>Colletotrichum</taxon>
        <taxon>Colletotrichum destructivum species complex</taxon>
    </lineage>
</organism>
<dbReference type="KEGG" id="cdet:87950507"/>
<proteinExistence type="predicted"/>
<dbReference type="Proteomes" id="UP001322277">
    <property type="component" value="Chromosome 9"/>
</dbReference>
<keyword evidence="2" id="KW-1185">Reference proteome</keyword>
<evidence type="ECO:0000313" key="2">
    <source>
        <dbReference type="Proteomes" id="UP001322277"/>
    </source>
</evidence>
<dbReference type="RefSeq" id="XP_062786214.1">
    <property type="nucleotide sequence ID" value="XM_062930163.1"/>
</dbReference>
<evidence type="ECO:0000313" key="1">
    <source>
        <dbReference type="EMBL" id="WQF88993.1"/>
    </source>
</evidence>
<accession>A0AAX4J0C0</accession>